<sequence>MMKYKGTYLKLFSIMLKKYLKEQYGSDVTKKALKGSKKIYREMLEKVDDIGADNPMASNIYSCFVFLAIWKAAEGAIDVESLRIVIKKFMKSPMVSKIMGGTDLNRPEDMQKAKDKFHAMQAWADAHPQYKDKTWDFNFDETKHKDGSYYHFTHCPLEKFARENGYLEVLPVCCEIDYLSTEASHGVLHRDYTLATGGSICDYWIVPDKIVNPQ</sequence>
<keyword evidence="2" id="KW-1185">Reference proteome</keyword>
<dbReference type="Pfam" id="PF14196">
    <property type="entry name" value="ATC_hydrolase"/>
    <property type="match status" value="1"/>
</dbReference>
<gene>
    <name evidence="1" type="ORF">bhn_I0242</name>
</gene>
<dbReference type="InterPro" id="IPR026002">
    <property type="entry name" value="ATC_hydrolase-like"/>
</dbReference>
<name>A0A1D9NY63_9FIRM</name>
<dbReference type="AlphaFoldDB" id="A0A1D9NY63"/>
<evidence type="ECO:0000313" key="1">
    <source>
        <dbReference type="EMBL" id="AOZ95277.1"/>
    </source>
</evidence>
<keyword evidence="1" id="KW-0378">Hydrolase</keyword>
<reference evidence="2" key="1">
    <citation type="submission" date="2016-10" db="EMBL/GenBank/DDBJ databases">
        <title>The complete genome sequence of the rumen bacterium Butyrivibrio hungatei MB2003.</title>
        <authorList>
            <person name="Palevich N."/>
            <person name="Kelly W.J."/>
            <person name="Leahy S.C."/>
            <person name="Altermann E."/>
            <person name="Rakonjac J."/>
            <person name="Attwood G.T."/>
        </authorList>
    </citation>
    <scope>NUCLEOTIDE SEQUENCE [LARGE SCALE GENOMIC DNA]</scope>
    <source>
        <strain evidence="2">MB2003</strain>
    </source>
</reference>
<proteinExistence type="predicted"/>
<protein>
    <submittedName>
        <fullName evidence="1">ATC hydrolase family protein</fullName>
    </submittedName>
</protein>
<dbReference type="KEGG" id="bhu:bhn_I0242"/>
<dbReference type="EMBL" id="CP017831">
    <property type="protein sequence ID" value="AOZ95277.1"/>
    <property type="molecule type" value="Genomic_DNA"/>
</dbReference>
<evidence type="ECO:0000313" key="2">
    <source>
        <dbReference type="Proteomes" id="UP000179284"/>
    </source>
</evidence>
<dbReference type="GO" id="GO:0016787">
    <property type="term" value="F:hydrolase activity"/>
    <property type="evidence" value="ECO:0007669"/>
    <property type="project" value="UniProtKB-KW"/>
</dbReference>
<dbReference type="Proteomes" id="UP000179284">
    <property type="component" value="Chromosome I"/>
</dbReference>
<organism evidence="1 2">
    <name type="scientific">Butyrivibrio hungatei</name>
    <dbReference type="NCBI Taxonomy" id="185008"/>
    <lineage>
        <taxon>Bacteria</taxon>
        <taxon>Bacillati</taxon>
        <taxon>Bacillota</taxon>
        <taxon>Clostridia</taxon>
        <taxon>Lachnospirales</taxon>
        <taxon>Lachnospiraceae</taxon>
        <taxon>Butyrivibrio</taxon>
    </lineage>
</organism>
<accession>A0A1D9NY63</accession>